<dbReference type="AlphaFoldDB" id="A0A395GIQ2"/>
<evidence type="ECO:0000313" key="3">
    <source>
        <dbReference type="Proteomes" id="UP000249402"/>
    </source>
</evidence>
<organism evidence="2 3">
    <name type="scientific">Aspergillus ibericus CBS 121593</name>
    <dbReference type="NCBI Taxonomy" id="1448316"/>
    <lineage>
        <taxon>Eukaryota</taxon>
        <taxon>Fungi</taxon>
        <taxon>Dikarya</taxon>
        <taxon>Ascomycota</taxon>
        <taxon>Pezizomycotina</taxon>
        <taxon>Eurotiomycetes</taxon>
        <taxon>Eurotiomycetidae</taxon>
        <taxon>Eurotiales</taxon>
        <taxon>Aspergillaceae</taxon>
        <taxon>Aspergillus</taxon>
        <taxon>Aspergillus subgen. Circumdati</taxon>
    </lineage>
</organism>
<evidence type="ECO:0000313" key="2">
    <source>
        <dbReference type="EMBL" id="RAK95340.1"/>
    </source>
</evidence>
<dbReference type="Proteomes" id="UP000249402">
    <property type="component" value="Unassembled WGS sequence"/>
</dbReference>
<gene>
    <name evidence="2" type="ORF">BO80DRAFT_429940</name>
</gene>
<evidence type="ECO:0000256" key="1">
    <source>
        <dbReference type="SAM" id="MobiDB-lite"/>
    </source>
</evidence>
<protein>
    <submittedName>
        <fullName evidence="2">Uncharacterized protein</fullName>
    </submittedName>
</protein>
<dbReference type="GeneID" id="37225458"/>
<name>A0A395GIQ2_9EURO</name>
<feature type="compositionally biased region" description="Low complexity" evidence="1">
    <location>
        <begin position="26"/>
        <end position="35"/>
    </location>
</feature>
<dbReference type="EMBL" id="KZ824495">
    <property type="protein sequence ID" value="RAK95340.1"/>
    <property type="molecule type" value="Genomic_DNA"/>
</dbReference>
<feature type="region of interest" description="Disordered" evidence="1">
    <location>
        <begin position="1"/>
        <end position="35"/>
    </location>
</feature>
<accession>A0A395GIQ2</accession>
<dbReference type="VEuPathDB" id="FungiDB:BO80DRAFT_429940"/>
<keyword evidence="3" id="KW-1185">Reference proteome</keyword>
<reference evidence="2 3" key="1">
    <citation type="submission" date="2018-02" db="EMBL/GenBank/DDBJ databases">
        <title>The genomes of Aspergillus section Nigri reveals drivers in fungal speciation.</title>
        <authorList>
            <consortium name="DOE Joint Genome Institute"/>
            <person name="Vesth T.C."/>
            <person name="Nybo J."/>
            <person name="Theobald S."/>
            <person name="Brandl J."/>
            <person name="Frisvad J.C."/>
            <person name="Nielsen K.F."/>
            <person name="Lyhne E.K."/>
            <person name="Kogle M.E."/>
            <person name="Kuo A."/>
            <person name="Riley R."/>
            <person name="Clum A."/>
            <person name="Nolan M."/>
            <person name="Lipzen A."/>
            <person name="Salamov A."/>
            <person name="Henrissat B."/>
            <person name="Wiebenga A."/>
            <person name="De vries R.P."/>
            <person name="Grigoriev I.V."/>
            <person name="Mortensen U.H."/>
            <person name="Andersen M.R."/>
            <person name="Baker S.E."/>
        </authorList>
    </citation>
    <scope>NUCLEOTIDE SEQUENCE [LARGE SCALE GENOMIC DNA]</scope>
    <source>
        <strain evidence="2 3">CBS 121593</strain>
    </source>
</reference>
<sequence length="84" mass="9614">MNPEPPTTTKKRPVSPSPLPARKRTTTTAPTPADPSLDRVIALDLKIYELRTSIRRMVEETNVQRREMGWMMGCCGECCIRRRN</sequence>
<dbReference type="RefSeq" id="XP_025569668.1">
    <property type="nucleotide sequence ID" value="XM_025720593.1"/>
</dbReference>
<proteinExistence type="predicted"/>